<evidence type="ECO:0000313" key="2">
    <source>
        <dbReference type="EMBL" id="VAI58747.1"/>
    </source>
</evidence>
<feature type="region of interest" description="Disordered" evidence="1">
    <location>
        <begin position="1"/>
        <end position="28"/>
    </location>
</feature>
<evidence type="ECO:0000256" key="1">
    <source>
        <dbReference type="SAM" id="MobiDB-lite"/>
    </source>
</evidence>
<accession>A0A9R0YPU1</accession>
<feature type="compositionally biased region" description="Basic and acidic residues" evidence="1">
    <location>
        <begin position="10"/>
        <end position="23"/>
    </location>
</feature>
<keyword evidence="3" id="KW-1185">Reference proteome</keyword>
<dbReference type="AlphaFoldDB" id="A0A9R0YPU1"/>
<evidence type="ECO:0000313" key="3">
    <source>
        <dbReference type="Proteomes" id="UP000324705"/>
    </source>
</evidence>
<sequence>MESSQTENLTDTKQDDDARQSKQEDEEARIEEYKKLMDQKIALRRNNQNPERPGSHRFLSLMAIP</sequence>
<organism evidence="2 3">
    <name type="scientific">Triticum turgidum subsp. durum</name>
    <name type="common">Durum wheat</name>
    <name type="synonym">Triticum durum</name>
    <dbReference type="NCBI Taxonomy" id="4567"/>
    <lineage>
        <taxon>Eukaryota</taxon>
        <taxon>Viridiplantae</taxon>
        <taxon>Streptophyta</taxon>
        <taxon>Embryophyta</taxon>
        <taxon>Tracheophyta</taxon>
        <taxon>Spermatophyta</taxon>
        <taxon>Magnoliopsida</taxon>
        <taxon>Liliopsida</taxon>
        <taxon>Poales</taxon>
        <taxon>Poaceae</taxon>
        <taxon>BOP clade</taxon>
        <taxon>Pooideae</taxon>
        <taxon>Triticodae</taxon>
        <taxon>Triticeae</taxon>
        <taxon>Triticinae</taxon>
        <taxon>Triticum</taxon>
    </lineage>
</organism>
<dbReference type="Gramene" id="TRITD6Bv1G136060.9">
    <property type="protein sequence ID" value="TRITD6Bv1G136060.9"/>
    <property type="gene ID" value="TRITD6Bv1G136060"/>
</dbReference>
<feature type="region of interest" description="Disordered" evidence="1">
    <location>
        <begin position="45"/>
        <end position="65"/>
    </location>
</feature>
<protein>
    <submittedName>
        <fullName evidence="2">Uncharacterized protein</fullName>
    </submittedName>
</protein>
<dbReference type="Proteomes" id="UP000324705">
    <property type="component" value="Chromosome 6B"/>
</dbReference>
<proteinExistence type="predicted"/>
<name>A0A9R0YPU1_TRITD</name>
<reference evidence="2 3" key="1">
    <citation type="submission" date="2017-09" db="EMBL/GenBank/DDBJ databases">
        <authorList>
            <consortium name="International Durum Wheat Genome Sequencing Consortium (IDWGSC)"/>
            <person name="Milanesi L."/>
        </authorList>
    </citation>
    <scope>NUCLEOTIDE SEQUENCE [LARGE SCALE GENOMIC DNA]</scope>
    <source>
        <strain evidence="3">cv. Svevo</strain>
    </source>
</reference>
<gene>
    <name evidence="2" type="ORF">TRITD_6Bv1G136060</name>
</gene>
<dbReference type="EMBL" id="LT934122">
    <property type="protein sequence ID" value="VAI58747.1"/>
    <property type="molecule type" value="Genomic_DNA"/>
</dbReference>